<evidence type="ECO:0000313" key="1">
    <source>
        <dbReference type="EnsemblPlants" id="AVESA.00010b.r2.7DG1395060.1.CDS.1"/>
    </source>
</evidence>
<proteinExistence type="predicted"/>
<reference evidence="1" key="2">
    <citation type="submission" date="2025-09" db="UniProtKB">
        <authorList>
            <consortium name="EnsemblPlants"/>
        </authorList>
    </citation>
    <scope>IDENTIFICATION</scope>
</reference>
<keyword evidence="2" id="KW-1185">Reference proteome</keyword>
<sequence length="342" mass="37123">MGVSARLFLPSYSVKETGRRLPLILYFHGGAFCTGSAFSLLFHRYAASLSAGTGALIVSVDYGLAPERPIPAAYDDAWAALLWAYSSSDPWIASYADPACTFLAGESAGANIAHNVALRAGKGIAIKGLILLHPFFWGSERLPCETDHGRHDVPMFALDRVDALWPFVTAGTASNDDPRVNPPSEQIVSLQCQRVLVGVAGKDVFRDRGRRYVAELRDGAWSGEVTLIESEGEDHCFHLHRPSRASATTLMDHVVQFVNQRTTTSAGTIAMTPSQFNTSDGDQGKIRASGVVRAQILVSSNGRQPCKAFVSARRMSRNASKFIPAQVPVVPLRTGRFYISRV</sequence>
<organism evidence="1 2">
    <name type="scientific">Avena sativa</name>
    <name type="common">Oat</name>
    <dbReference type="NCBI Taxonomy" id="4498"/>
    <lineage>
        <taxon>Eukaryota</taxon>
        <taxon>Viridiplantae</taxon>
        <taxon>Streptophyta</taxon>
        <taxon>Embryophyta</taxon>
        <taxon>Tracheophyta</taxon>
        <taxon>Spermatophyta</taxon>
        <taxon>Magnoliopsida</taxon>
        <taxon>Liliopsida</taxon>
        <taxon>Poales</taxon>
        <taxon>Poaceae</taxon>
        <taxon>BOP clade</taxon>
        <taxon>Pooideae</taxon>
        <taxon>Poodae</taxon>
        <taxon>Poeae</taxon>
        <taxon>Poeae Chloroplast Group 1 (Aveneae type)</taxon>
        <taxon>Aveninae</taxon>
        <taxon>Avena</taxon>
    </lineage>
</organism>
<dbReference type="EnsemblPlants" id="AVESA.00010b.r2.7DG1395060.1">
    <property type="protein sequence ID" value="AVESA.00010b.r2.7DG1395060.1.CDS.1"/>
    <property type="gene ID" value="AVESA.00010b.r2.7DG1395060"/>
</dbReference>
<evidence type="ECO:0000313" key="2">
    <source>
        <dbReference type="Proteomes" id="UP001732700"/>
    </source>
</evidence>
<accession>A0ACD6ANF9</accession>
<reference evidence="1" key="1">
    <citation type="submission" date="2021-05" db="EMBL/GenBank/DDBJ databases">
        <authorList>
            <person name="Scholz U."/>
            <person name="Mascher M."/>
            <person name="Fiebig A."/>
        </authorList>
    </citation>
    <scope>NUCLEOTIDE SEQUENCE [LARGE SCALE GENOMIC DNA]</scope>
</reference>
<name>A0ACD6ANF9_AVESA</name>
<dbReference type="Proteomes" id="UP001732700">
    <property type="component" value="Chromosome 7D"/>
</dbReference>
<protein>
    <submittedName>
        <fullName evidence="1">Uncharacterized protein</fullName>
    </submittedName>
</protein>